<evidence type="ECO:0000313" key="1">
    <source>
        <dbReference type="EMBL" id="OJJ16914.1"/>
    </source>
</evidence>
<dbReference type="EMBL" id="MLAW01000061">
    <property type="protein sequence ID" value="OJJ16914.1"/>
    <property type="molecule type" value="Genomic_DNA"/>
</dbReference>
<organism evidence="1 2">
    <name type="scientific">Roseofilum reptotaenium AO1-A</name>
    <dbReference type="NCBI Taxonomy" id="1925591"/>
    <lineage>
        <taxon>Bacteria</taxon>
        <taxon>Bacillati</taxon>
        <taxon>Cyanobacteriota</taxon>
        <taxon>Cyanophyceae</taxon>
        <taxon>Desertifilales</taxon>
        <taxon>Desertifilaceae</taxon>
        <taxon>Roseofilum</taxon>
    </lineage>
</organism>
<keyword evidence="2" id="KW-1185">Reference proteome</keyword>
<reference evidence="1" key="1">
    <citation type="submission" date="2016-10" db="EMBL/GenBank/DDBJ databases">
        <title>CRISPR-Cas defence system in Roseofilum reptotaenium: evidence of a bacteriophage-cyanobacterium arms race in the coral black band disease.</title>
        <authorList>
            <person name="Buerger P."/>
            <person name="Wood-Charlson E.M."/>
            <person name="Weynberg K.D."/>
            <person name="Willis B."/>
            <person name="Van Oppen M.J."/>
        </authorList>
    </citation>
    <scope>NUCLEOTIDE SEQUENCE [LARGE SCALE GENOMIC DNA]</scope>
    <source>
        <strain evidence="1">AO1-A</strain>
    </source>
</reference>
<gene>
    <name evidence="1" type="ORF">BI308_23140</name>
</gene>
<dbReference type="STRING" id="1925591.BI308_23140"/>
<protein>
    <submittedName>
        <fullName evidence="1">Uncharacterized protein</fullName>
    </submittedName>
</protein>
<comment type="caution">
    <text evidence="1">The sequence shown here is derived from an EMBL/GenBank/DDBJ whole genome shotgun (WGS) entry which is preliminary data.</text>
</comment>
<evidence type="ECO:0000313" key="2">
    <source>
        <dbReference type="Proteomes" id="UP000183940"/>
    </source>
</evidence>
<accession>A0A1L9QKK2</accession>
<name>A0A1L9QKK2_9CYAN</name>
<proteinExistence type="predicted"/>
<sequence length="146" mass="16833">MNYPKELTIRYLAFYNPQWRKGRGFTANGCVKPIKLAFDILMENPHSSNEELQEMISGTLFKLMEQVHRGSAEGRFVTGGRPEIKAIQEFSRFFIQDFWINAIGQERANISGRKATLIENTCEFITRLEMDSKRKEMADLSPPPLT</sequence>
<dbReference type="Proteomes" id="UP000183940">
    <property type="component" value="Unassembled WGS sequence"/>
</dbReference>
<dbReference type="AlphaFoldDB" id="A0A1L9QKK2"/>